<dbReference type="InterPro" id="IPR036361">
    <property type="entry name" value="SAP_dom_sf"/>
</dbReference>
<protein>
    <submittedName>
        <fullName evidence="1">Uncharacterized protein</fullName>
    </submittedName>
</protein>
<proteinExistence type="predicted"/>
<comment type="caution">
    <text evidence="1">The sequence shown here is derived from an EMBL/GenBank/DDBJ whole genome shotgun (WGS) entry which is preliminary data.</text>
</comment>
<evidence type="ECO:0000313" key="1">
    <source>
        <dbReference type="EMBL" id="KKZ10466.1"/>
    </source>
</evidence>
<sequence>MTKALRSEAQLTIPKATQTILSQGFYFTPALPPAPNTVPFLLQQMTVKELRWEADKRDLDHKGIKKSDLVHLLSRG</sequence>
<organism evidence="1 2">
    <name type="scientific">Candidatus Synechococcus spongiarum 142</name>
    <dbReference type="NCBI Taxonomy" id="1608213"/>
    <lineage>
        <taxon>Bacteria</taxon>
        <taxon>Bacillati</taxon>
        <taxon>Cyanobacteriota</taxon>
        <taxon>Cyanophyceae</taxon>
        <taxon>Synechococcales</taxon>
        <taxon>Synechococcaceae</taxon>
        <taxon>Synechococcus</taxon>
    </lineage>
</organism>
<evidence type="ECO:0000313" key="2">
    <source>
        <dbReference type="Proteomes" id="UP000035054"/>
    </source>
</evidence>
<accession>A0A6N3X2F0</accession>
<name>A0A6N3X2F0_9SYNE</name>
<dbReference type="Gene3D" id="1.10.720.30">
    <property type="entry name" value="SAP domain"/>
    <property type="match status" value="1"/>
</dbReference>
<dbReference type="AlphaFoldDB" id="A0A6N3X2F0"/>
<gene>
    <name evidence="1" type="ORF">TH68_10700</name>
</gene>
<dbReference type="Proteomes" id="UP000035054">
    <property type="component" value="Unassembled WGS sequence"/>
</dbReference>
<reference evidence="1 2" key="1">
    <citation type="submission" date="2015-01" db="EMBL/GenBank/DDBJ databases">
        <title>Lifestyle Evolution in Cyanobacterial Symbionts of Sponges.</title>
        <authorList>
            <person name="Burgsdorf I."/>
            <person name="Slaby B.M."/>
            <person name="Handley K.M."/>
            <person name="Haber M."/>
            <person name="Blom J."/>
            <person name="Marshall C.W."/>
            <person name="Gilbert J.A."/>
            <person name="Hentschel U."/>
            <person name="Steindler L."/>
        </authorList>
    </citation>
    <scope>NUCLEOTIDE SEQUENCE [LARGE SCALE GENOMIC DNA]</scope>
    <source>
        <strain evidence="1">142</strain>
    </source>
</reference>
<dbReference type="EMBL" id="JXUO01000318">
    <property type="protein sequence ID" value="KKZ10466.1"/>
    <property type="molecule type" value="Genomic_DNA"/>
</dbReference>